<name>A0A975BLE0_9BACT</name>
<sequence>MSDFSGYVKSGTGRFFLPRRHKVSRSLSVVPLCICVFVANFFGCVTDGAHTFFLSFRSTEFTVW</sequence>
<proteinExistence type="predicted"/>
<organism evidence="2 3">
    <name type="scientific">Desulfonema magnum</name>
    <dbReference type="NCBI Taxonomy" id="45655"/>
    <lineage>
        <taxon>Bacteria</taxon>
        <taxon>Pseudomonadati</taxon>
        <taxon>Thermodesulfobacteriota</taxon>
        <taxon>Desulfobacteria</taxon>
        <taxon>Desulfobacterales</taxon>
        <taxon>Desulfococcaceae</taxon>
        <taxon>Desulfonema</taxon>
    </lineage>
</organism>
<evidence type="ECO:0000313" key="2">
    <source>
        <dbReference type="EMBL" id="QTA87844.1"/>
    </source>
</evidence>
<keyword evidence="3" id="KW-1185">Reference proteome</keyword>
<dbReference type="KEGG" id="dmm:dnm_038810"/>
<keyword evidence="1" id="KW-0472">Membrane</keyword>
<evidence type="ECO:0000313" key="3">
    <source>
        <dbReference type="Proteomes" id="UP000663722"/>
    </source>
</evidence>
<protein>
    <recommendedName>
        <fullName evidence="4">Transmembrane protein</fullName>
    </recommendedName>
</protein>
<reference evidence="2" key="1">
    <citation type="journal article" date="2021" name="Microb. Physiol.">
        <title>Proteogenomic Insights into the Physiology of Marine, Sulfate-Reducing, Filamentous Desulfonema limicola and Desulfonema magnum.</title>
        <authorList>
            <person name="Schnaars V."/>
            <person name="Wohlbrand L."/>
            <person name="Scheve S."/>
            <person name="Hinrichs C."/>
            <person name="Reinhardt R."/>
            <person name="Rabus R."/>
        </authorList>
    </citation>
    <scope>NUCLEOTIDE SEQUENCE</scope>
    <source>
        <strain evidence="2">4be13</strain>
    </source>
</reference>
<feature type="transmembrane region" description="Helical" evidence="1">
    <location>
        <begin position="29"/>
        <end position="54"/>
    </location>
</feature>
<dbReference type="AlphaFoldDB" id="A0A975BLE0"/>
<evidence type="ECO:0008006" key="4">
    <source>
        <dbReference type="Google" id="ProtNLM"/>
    </source>
</evidence>
<evidence type="ECO:0000256" key="1">
    <source>
        <dbReference type="SAM" id="Phobius"/>
    </source>
</evidence>
<accession>A0A975BLE0</accession>
<dbReference type="EMBL" id="CP061800">
    <property type="protein sequence ID" value="QTA87844.1"/>
    <property type="molecule type" value="Genomic_DNA"/>
</dbReference>
<dbReference type="Proteomes" id="UP000663722">
    <property type="component" value="Chromosome"/>
</dbReference>
<keyword evidence="1" id="KW-1133">Transmembrane helix</keyword>
<keyword evidence="1" id="KW-0812">Transmembrane</keyword>
<gene>
    <name evidence="2" type="ORF">dnm_038810</name>
</gene>